<organism evidence="2 3">
    <name type="scientific">Rotaria sordida</name>
    <dbReference type="NCBI Taxonomy" id="392033"/>
    <lineage>
        <taxon>Eukaryota</taxon>
        <taxon>Metazoa</taxon>
        <taxon>Spiralia</taxon>
        <taxon>Gnathifera</taxon>
        <taxon>Rotifera</taxon>
        <taxon>Eurotatoria</taxon>
        <taxon>Bdelloidea</taxon>
        <taxon>Philodinida</taxon>
        <taxon>Philodinidae</taxon>
        <taxon>Rotaria</taxon>
    </lineage>
</organism>
<proteinExistence type="predicted"/>
<dbReference type="Proteomes" id="UP000663854">
    <property type="component" value="Unassembled WGS sequence"/>
</dbReference>
<accession>A0A816GWI1</accession>
<evidence type="ECO:0000313" key="1">
    <source>
        <dbReference type="EMBL" id="CAF1563917.1"/>
    </source>
</evidence>
<protein>
    <submittedName>
        <fullName evidence="2">Uncharacterized protein</fullName>
    </submittedName>
</protein>
<dbReference type="AlphaFoldDB" id="A0A816GWI1"/>
<evidence type="ECO:0000313" key="3">
    <source>
        <dbReference type="Proteomes" id="UP000663870"/>
    </source>
</evidence>
<feature type="non-terminal residue" evidence="2">
    <location>
        <position position="312"/>
    </location>
</feature>
<comment type="caution">
    <text evidence="2">The sequence shown here is derived from an EMBL/GenBank/DDBJ whole genome shotgun (WGS) entry which is preliminary data.</text>
</comment>
<dbReference type="InterPro" id="IPR012337">
    <property type="entry name" value="RNaseH-like_sf"/>
</dbReference>
<dbReference type="Proteomes" id="UP000663870">
    <property type="component" value="Unassembled WGS sequence"/>
</dbReference>
<feature type="non-terminal residue" evidence="2">
    <location>
        <position position="1"/>
    </location>
</feature>
<gene>
    <name evidence="2" type="ORF">JXQ802_LOCUS58738</name>
    <name evidence="1" type="ORF">PYM288_LOCUS42099</name>
</gene>
<evidence type="ECO:0000313" key="2">
    <source>
        <dbReference type="EMBL" id="CAF1678331.1"/>
    </source>
</evidence>
<dbReference type="EMBL" id="CAJNOL010017406">
    <property type="protein sequence ID" value="CAF1678331.1"/>
    <property type="molecule type" value="Genomic_DNA"/>
</dbReference>
<dbReference type="EMBL" id="CAJNOH010015482">
    <property type="protein sequence ID" value="CAF1563917.1"/>
    <property type="molecule type" value="Genomic_DNA"/>
</dbReference>
<sequence length="312" mass="36389">LSYCGISIHHVDREFRSLYFILGCYPYDVESHSAQHLRAFVEEKLNDYQLYLDSSKYVVTDNEAKMLSAFRENCKRIGYADHYLNRQLKHAFESQQIHVTKTVIDHVNCDGIQYLFSTIKNIVSSVRRSHKQQSLSKKLQSYSDTRFNGALFMLDVFRELFDELPPVLINIKLIDDFKEIDKQLLDDVCAFLDSFQEVIKSLSEDKKPSLYLVIPLRQYLLKKCDILEDDHTSLIELKVFLAHRIKTAWMITNEHRLATVLHPKLKKFETSNEEKQNAIDVLKREFEIHCCINFDSINPLSSSPKTSVTSTP</sequence>
<name>A0A816GWI1_9BILA</name>
<dbReference type="SUPFAM" id="SSF53098">
    <property type="entry name" value="Ribonuclease H-like"/>
    <property type="match status" value="1"/>
</dbReference>
<keyword evidence="3" id="KW-1185">Reference proteome</keyword>
<reference evidence="2" key="1">
    <citation type="submission" date="2021-02" db="EMBL/GenBank/DDBJ databases">
        <authorList>
            <person name="Nowell W R."/>
        </authorList>
    </citation>
    <scope>NUCLEOTIDE SEQUENCE</scope>
</reference>